<accession>A0A0D6LE37</accession>
<evidence type="ECO:0008006" key="4">
    <source>
        <dbReference type="Google" id="ProtNLM"/>
    </source>
</evidence>
<organism evidence="2 3">
    <name type="scientific">Ancylostoma ceylanicum</name>
    <dbReference type="NCBI Taxonomy" id="53326"/>
    <lineage>
        <taxon>Eukaryota</taxon>
        <taxon>Metazoa</taxon>
        <taxon>Ecdysozoa</taxon>
        <taxon>Nematoda</taxon>
        <taxon>Chromadorea</taxon>
        <taxon>Rhabditida</taxon>
        <taxon>Rhabditina</taxon>
        <taxon>Rhabditomorpha</taxon>
        <taxon>Strongyloidea</taxon>
        <taxon>Ancylostomatidae</taxon>
        <taxon>Ancylostomatinae</taxon>
        <taxon>Ancylostoma</taxon>
    </lineage>
</organism>
<reference evidence="2 3" key="1">
    <citation type="submission" date="2013-05" db="EMBL/GenBank/DDBJ databases">
        <title>Draft genome of the parasitic nematode Anyclostoma ceylanicum.</title>
        <authorList>
            <person name="Mitreva M."/>
        </authorList>
    </citation>
    <scope>NUCLEOTIDE SEQUENCE [LARGE SCALE GENOMIC DNA]</scope>
</reference>
<evidence type="ECO:0000313" key="2">
    <source>
        <dbReference type="EMBL" id="EPB70330.1"/>
    </source>
</evidence>
<name>A0A0D6LE37_9BILA</name>
<feature type="region of interest" description="Disordered" evidence="1">
    <location>
        <begin position="1"/>
        <end position="28"/>
    </location>
</feature>
<evidence type="ECO:0000256" key="1">
    <source>
        <dbReference type="SAM" id="MobiDB-lite"/>
    </source>
</evidence>
<gene>
    <name evidence="2" type="ORF">ANCCEY_10577</name>
</gene>
<evidence type="ECO:0000313" key="3">
    <source>
        <dbReference type="Proteomes" id="UP000054495"/>
    </source>
</evidence>
<dbReference type="AlphaFoldDB" id="A0A0D6LE37"/>
<dbReference type="Proteomes" id="UP000054495">
    <property type="component" value="Unassembled WGS sequence"/>
</dbReference>
<dbReference type="InterPro" id="IPR036465">
    <property type="entry name" value="vWFA_dom_sf"/>
</dbReference>
<proteinExistence type="predicted"/>
<dbReference type="EMBL" id="KE125201">
    <property type="protein sequence ID" value="EPB70330.1"/>
    <property type="molecule type" value="Genomic_DNA"/>
</dbReference>
<protein>
    <recommendedName>
        <fullName evidence="4">VWFA domain-containing protein</fullName>
    </recommendedName>
</protein>
<keyword evidence="3" id="KW-1185">Reference proteome</keyword>
<feature type="compositionally biased region" description="Low complexity" evidence="1">
    <location>
        <begin position="9"/>
        <end position="28"/>
    </location>
</feature>
<dbReference type="SUPFAM" id="SSF53300">
    <property type="entry name" value="vWA-like"/>
    <property type="match status" value="1"/>
</dbReference>
<sequence>MEVCNPKLPTAGPSAAPTTAPSTAPTAAPPVSTKFCQGALRRDVVLLVDTLASPSKDDKVAALTTLGLTLADGIPFESGTRVAVITLNSGQQIGNFSTDVASFNNVWGTLLALPFTGTAGSIDVMQAYGAASKLLKQLNPMEVIIITDHSVAALDPSLDIRQRGVFVSAVVPTKINLLYVIANV</sequence>